<evidence type="ECO:0000256" key="1">
    <source>
        <dbReference type="SAM" id="Phobius"/>
    </source>
</evidence>
<dbReference type="EMBL" id="LAZR01006219">
    <property type="protein sequence ID" value="KKM93824.1"/>
    <property type="molecule type" value="Genomic_DNA"/>
</dbReference>
<protein>
    <submittedName>
        <fullName evidence="2">Uncharacterized protein</fullName>
    </submittedName>
</protein>
<comment type="caution">
    <text evidence="2">The sequence shown here is derived from an EMBL/GenBank/DDBJ whole genome shotgun (WGS) entry which is preliminary data.</text>
</comment>
<organism evidence="2">
    <name type="scientific">marine sediment metagenome</name>
    <dbReference type="NCBI Taxonomy" id="412755"/>
    <lineage>
        <taxon>unclassified sequences</taxon>
        <taxon>metagenomes</taxon>
        <taxon>ecological metagenomes</taxon>
    </lineage>
</organism>
<sequence length="166" mass="18216">MMWIVIAPALGAYGFDPCQLQAAHQEGSGPNFFFGIVKLGGSLLGDRRHEAVPRPTNTTVNFTPTVMPIYKKGRKDKRFHLCLADLFILRGATLCGPLKSQGSGLRRYLPFLSRGAPAGRPRRVSASVFFLSFMFSLLCAMLVGFVYRGSIPALQNLLKLNKGVLI</sequence>
<gene>
    <name evidence="2" type="ORF">LCGC14_1204610</name>
</gene>
<reference evidence="2" key="1">
    <citation type="journal article" date="2015" name="Nature">
        <title>Complex archaea that bridge the gap between prokaryotes and eukaryotes.</title>
        <authorList>
            <person name="Spang A."/>
            <person name="Saw J.H."/>
            <person name="Jorgensen S.L."/>
            <person name="Zaremba-Niedzwiedzka K."/>
            <person name="Martijn J."/>
            <person name="Lind A.E."/>
            <person name="van Eijk R."/>
            <person name="Schleper C."/>
            <person name="Guy L."/>
            <person name="Ettema T.J."/>
        </authorList>
    </citation>
    <scope>NUCLEOTIDE SEQUENCE</scope>
</reference>
<feature type="transmembrane region" description="Helical" evidence="1">
    <location>
        <begin position="128"/>
        <end position="147"/>
    </location>
</feature>
<keyword evidence="1" id="KW-1133">Transmembrane helix</keyword>
<dbReference type="AlphaFoldDB" id="A0A0F9LFY8"/>
<accession>A0A0F9LFY8</accession>
<proteinExistence type="predicted"/>
<keyword evidence="1" id="KW-0812">Transmembrane</keyword>
<name>A0A0F9LFY8_9ZZZZ</name>
<evidence type="ECO:0000313" key="2">
    <source>
        <dbReference type="EMBL" id="KKM93824.1"/>
    </source>
</evidence>
<keyword evidence="1" id="KW-0472">Membrane</keyword>